<evidence type="ECO:0000256" key="2">
    <source>
        <dbReference type="SAM" id="Phobius"/>
    </source>
</evidence>
<organism evidence="4">
    <name type="scientific">Clostridium botulinum (strain Eklund 17B / Type B)</name>
    <dbReference type="NCBI Taxonomy" id="935198"/>
    <lineage>
        <taxon>Bacteria</taxon>
        <taxon>Bacillati</taxon>
        <taxon>Bacillota</taxon>
        <taxon>Clostridia</taxon>
        <taxon>Eubacteriales</taxon>
        <taxon>Clostridiaceae</taxon>
        <taxon>Clostridium</taxon>
    </lineage>
</organism>
<dbReference type="InterPro" id="IPR003610">
    <property type="entry name" value="CBM5/12"/>
</dbReference>
<evidence type="ECO:0000259" key="3">
    <source>
        <dbReference type="SMART" id="SM00495"/>
    </source>
</evidence>
<dbReference type="Pfam" id="PF16403">
    <property type="entry name" value="Bact_surface_Ig-like"/>
    <property type="match status" value="1"/>
</dbReference>
<dbReference type="InterPro" id="IPR013783">
    <property type="entry name" value="Ig-like_fold"/>
</dbReference>
<dbReference type="SUPFAM" id="SSF51055">
    <property type="entry name" value="Carbohydrate binding domain"/>
    <property type="match status" value="2"/>
</dbReference>
<accession>U4P7J6</accession>
<dbReference type="CAZy" id="GH18">
    <property type="family name" value="Glycoside Hydrolase Family 18"/>
</dbReference>
<dbReference type="Pfam" id="PF14600">
    <property type="entry name" value="CBM_5_12_2"/>
    <property type="match status" value="1"/>
</dbReference>
<evidence type="ECO:0000256" key="1">
    <source>
        <dbReference type="ARBA" id="ARBA00022801"/>
    </source>
</evidence>
<evidence type="ECO:0000313" key="4">
    <source>
        <dbReference type="EMBL" id="ACD22750.1"/>
    </source>
</evidence>
<dbReference type="CAZy" id="CBM5">
    <property type="family name" value="Carbohydrate-Binding Module Family 5"/>
</dbReference>
<sequence>MRLKKNYELRTRVVTSVLCIMMLGISFTPIYAGATVFAKENEEADLTYTVKNSEGLKIEKQRIITVDENDADFGVGQGIQWPKQVNSPFIDMVAWVTKPGYANNGAANLSKISEDTGVEFFNLGFIQPISNTIKDGKVQWGWGGYQVLNEENKDNDQYTNGIKKSIKDLREMGGDVTISLGGLNGSAFWEATQDVDVLTNTYREIVKGYGLTRLDLDIEGGAQNKNYNIANAKAIKNVQDETGVDIVLTLPVLPSGLTTVQLDVLEAYLANGVDVKLVNIMTMCYGSGTLLPGENYGTGSIRAIDSTKDQVKDYFKKYANIQLSDEEAYGKIGTTSSIGFEGEAHPIFTTEWSKLLVNHSIEKGLGMTSFWSMNRDAMLESNKGVSSQYEFTNIFKQFGSDNEGGVVNPPANTKPNISGVKNQIIAIGDKFDPMAGVTARDKEDGDLTSKIKVEGNVNTEVAGQYNLTYTVADSEGLKDVKECCITVKEVSEIEDTYDSNKIYLEGDTVIYKGNKYTAKWWIKGEDPDKSEAWKKEVIPNEDGSVDYEEGSIYVEGDKVSYNGKMYEAKWWTKSIPGSDDSWKLIA</sequence>
<keyword evidence="1" id="KW-0378">Hydrolase</keyword>
<dbReference type="SMART" id="SM00495">
    <property type="entry name" value="ChtBD3"/>
    <property type="match status" value="2"/>
</dbReference>
<proteinExistence type="predicted"/>
<feature type="domain" description="Chitin-binding type-3" evidence="3">
    <location>
        <begin position="544"/>
        <end position="585"/>
    </location>
</feature>
<reference evidence="4" key="2">
    <citation type="submission" date="2009-08" db="EMBL/GenBank/DDBJ databases">
        <authorList>
            <person name="Shrivastava S."/>
            <person name="Brinkac L.M."/>
            <person name="Dodson R.J."/>
            <person name="Harkins D.M."/>
            <person name="Durkin A.S."/>
            <person name="Sutton G."/>
        </authorList>
    </citation>
    <scope>NUCLEOTIDE SEQUENCE</scope>
    <source>
        <strain evidence="4">Eklund 17B</strain>
    </source>
</reference>
<dbReference type="InterPro" id="IPR017853">
    <property type="entry name" value="GH"/>
</dbReference>
<dbReference type="InterPro" id="IPR032179">
    <property type="entry name" value="Cry22Aa_Ig-like"/>
</dbReference>
<dbReference type="InterPro" id="IPR032798">
    <property type="entry name" value="CBM_5_12_2"/>
</dbReference>
<dbReference type="InterPro" id="IPR052750">
    <property type="entry name" value="GH18_Chitinase"/>
</dbReference>
<dbReference type="GO" id="GO:0005975">
    <property type="term" value="P:carbohydrate metabolic process"/>
    <property type="evidence" value="ECO:0007669"/>
    <property type="project" value="InterPro"/>
</dbReference>
<dbReference type="Gene3D" id="2.60.40.10">
    <property type="entry name" value="Immunoglobulins"/>
    <property type="match status" value="1"/>
</dbReference>
<reference evidence="4" key="1">
    <citation type="submission" date="2009-06" db="EMBL/GenBank/DDBJ databases">
        <authorList>
            <consortium name="US DOE Joint Genome Institute (JGI-PGF)"/>
            <person name="Lucas S."/>
            <person name="Copeland A."/>
            <person name="Lapidus A."/>
            <person name="Glavina del Rio T."/>
            <person name="Dalin E."/>
            <person name="Tice H."/>
            <person name="Bruce D."/>
            <person name="Goodwin L."/>
            <person name="Pitluck S."/>
            <person name="Kyrpides N."/>
            <person name="Mavromatis K."/>
            <person name="Ivanova N."/>
            <person name="Saunders E."/>
            <person name="Brettin T."/>
            <person name="Detter J.C."/>
            <person name="Han C."/>
            <person name="Larimer F."/>
            <person name="Land M."/>
            <person name="Hauser L."/>
            <person name="Markowitz V."/>
            <person name="Cheng J.-F."/>
            <person name="Hugenholtz P."/>
            <person name="Woyke T."/>
            <person name="Wu D."/>
            <person name="Gronow S."/>
            <person name="Klenk H.-P."/>
            <person name="Eisen J.A."/>
        </authorList>
    </citation>
    <scope>NUCLEOTIDE SEQUENCE</scope>
    <source>
        <strain evidence="4">Eklund 17B</strain>
    </source>
</reference>
<dbReference type="KEGG" id="cbk:CLL_A2471"/>
<dbReference type="SUPFAM" id="SSF51445">
    <property type="entry name" value="(Trans)glycosidases"/>
    <property type="match status" value="1"/>
</dbReference>
<dbReference type="InterPro" id="IPR036573">
    <property type="entry name" value="CBM_sf_5/12"/>
</dbReference>
<keyword evidence="2" id="KW-0472">Membrane</keyword>
<dbReference type="PANTHER" id="PTHR42976:SF1">
    <property type="entry name" value="GH18 DOMAIN-CONTAINING PROTEIN-RELATED"/>
    <property type="match status" value="1"/>
</dbReference>
<dbReference type="SMR" id="B2TS53"/>
<dbReference type="CDD" id="cd12215">
    <property type="entry name" value="ChiC_BD"/>
    <property type="match status" value="1"/>
</dbReference>
<keyword evidence="2" id="KW-0812">Transmembrane</keyword>
<dbReference type="AlphaFoldDB" id="B2TS53"/>
<keyword evidence="2" id="KW-1133">Transmembrane helix</keyword>
<dbReference type="GO" id="GO:0004553">
    <property type="term" value="F:hydrolase activity, hydrolyzing O-glycosyl compounds"/>
    <property type="evidence" value="ECO:0007669"/>
    <property type="project" value="InterPro"/>
</dbReference>
<dbReference type="EMBL" id="CP001056">
    <property type="protein sequence ID" value="ACD22750.1"/>
    <property type="molecule type" value="Genomic_DNA"/>
</dbReference>
<feature type="transmembrane region" description="Helical" evidence="2">
    <location>
        <begin position="12"/>
        <end position="32"/>
    </location>
</feature>
<gene>
    <name evidence="4" type="ordered locus">CLL_A2471</name>
</gene>
<feature type="domain" description="Chitin-binding type-3" evidence="3">
    <location>
        <begin position="494"/>
        <end position="536"/>
    </location>
</feature>
<name>B2TS53_CLOBB</name>
<dbReference type="CDD" id="cd12204">
    <property type="entry name" value="CBD_like"/>
    <property type="match status" value="1"/>
</dbReference>
<dbReference type="Pfam" id="PF02839">
    <property type="entry name" value="CBM_5_12"/>
    <property type="match status" value="1"/>
</dbReference>
<dbReference type="Gene3D" id="3.20.20.80">
    <property type="entry name" value="Glycosidases"/>
    <property type="match status" value="1"/>
</dbReference>
<accession>B2TS53</accession>
<dbReference type="Gene3D" id="2.10.10.20">
    <property type="entry name" value="Carbohydrate-binding module superfamily 5/12"/>
    <property type="match status" value="2"/>
</dbReference>
<dbReference type="PANTHER" id="PTHR42976">
    <property type="entry name" value="BIFUNCTIONAL CHITINASE/LYSOZYME-RELATED"/>
    <property type="match status" value="1"/>
</dbReference>
<dbReference type="HOGENOM" id="CLU_040777_0_0_9"/>
<dbReference type="CDD" id="cd06543">
    <property type="entry name" value="GH18_PF-ChiA-like"/>
    <property type="match status" value="1"/>
</dbReference>
<dbReference type="GO" id="GO:0030246">
    <property type="term" value="F:carbohydrate binding"/>
    <property type="evidence" value="ECO:0007669"/>
    <property type="project" value="InterPro"/>
</dbReference>
<dbReference type="PATRIC" id="fig|935198.13.peg.2431"/>
<protein>
    <submittedName>
        <fullName evidence="4">Chitinase B</fullName>
    </submittedName>
</protein>
<dbReference type="GO" id="GO:0005576">
    <property type="term" value="C:extracellular region"/>
    <property type="evidence" value="ECO:0007669"/>
    <property type="project" value="InterPro"/>
</dbReference>